<protein>
    <submittedName>
        <fullName evidence="2">Nsp1</fullName>
    </submittedName>
</protein>
<dbReference type="EMBL" id="MW434728">
    <property type="protein sequence ID" value="QRW41779.1"/>
    <property type="molecule type" value="Genomic_RNA"/>
</dbReference>
<name>A0A894KCV7_9VIRU</name>
<evidence type="ECO:0000256" key="1">
    <source>
        <dbReference type="SAM" id="Coils"/>
    </source>
</evidence>
<sequence>MDDKTRLILQQIDFDALEELSKHITLLRFLQGNTPPLKYLLNKETIQNIRSIELLIPYLPKFPVYEEMLKELRRDVDTLTPLTTRMLQVENTLTIVGSDITILKTDNQLIKGRLAILERDNKYLILLQNIRNNLNLIYDNYEKHLQENVGLAMTYIESADISADMAFYTYLISVDFGTFETYPIERQYTIFDRLTLRTYSYTVRVNVNIQDQNVLTIISNGLVILTSYYNSGEYIQVNLYRHISKVSNTLNSAGLFNTQLQVGINAKRYIPVVTNGMPSNFSALTLLDTSNTLNISIGTSTKFTADINIPDETGIFAFIPQFLVVYESTRNELIDFTFRIAYMYQFNILLLLMDELKQTTTQLGIDDDDYNTTLESQVLSNTQSIAQILNVLDQVPLYTQYDFALSNEISSIIHDVPSIIISSTYTSPGYYDSSTQFGSDGLVSNTRGSISVHSLLSQNSMIDTAERNQLQSVIYEDDNVIIIALLTLIRTKPNGETIIGGGRQKPIGWPNAISLSGPTGSGNSRYITYNTSKSDTTWGNLIYTDTYTDITLNSIFIGFKGTFATPTNLQIAGSLQWNCCGRALNKTIDEFSASELVTSSNIKYFGVNITVNLRSYYHFDKPIAYYIVKPTTNETTSGYLYRSSLEIGGNFRYNFYNAINEYTSMEIMYGYLIERSSMGGGQYLDFESFHYRGSVDISQAALTNIDYTLSNIPNGCITGSDITIRSLTISCLLPKAVGYSGFIQAINANEMSLSSITAQLGLLIADIERRLTTVESQIAEMKKVLDELTKSKSLGSVILDMILDVVLTTVVGAAAPLLGSLFSRLVSTVLRSLAKAAYYVATRLVSIGKSVISIITYRIKSTFVALCQQLSVLVNKFMIRKGKVSTYTARLTEAFNHSKSDAFHNIPIAMRNILPEIQWAEAVNHYNVHSRQYLNLASDAGDAVVSYTETNFHGLTKLGKAPVLRQPTINLLNSKFGARLIKANKAPAHAYIVNTEVRKLSENSSKLTRYVSGVVEGVDDVGLKGVYVNSMKFEFILVNGDSSKFVSSLVPRAQSDFASDVRLNLCYKKYFPKGLHNTADSKYIALASKFAGIQSSTLKSMPFALPSTHRMAAAHEVFKIPRRFDYNLLTNNCQSFATDLRSYLLHGFVSGSLKPQSGELSGAYANKLLSDLESVA</sequence>
<proteinExistence type="predicted"/>
<reference evidence="2" key="1">
    <citation type="journal article" date="2020" name="bioRxiv">
        <title>Single mosquito metatranscriptomics identifies vectors, emerging pathogens and reservoirs in one assay.</title>
        <authorList>
            <person name="Batson J."/>
            <person name="Dudas G."/>
            <person name="Haas-Stapleton E."/>
            <person name="Kistler A.L."/>
            <person name="Li L.M."/>
            <person name="Logan P."/>
            <person name="Ratnasiri K."/>
            <person name="Retallack H."/>
        </authorList>
    </citation>
    <scope>NUCLEOTIDE SEQUENCE</scope>
    <source>
        <strain evidence="2">CMS001_020_ALCO</strain>
    </source>
</reference>
<keyword evidence="1" id="KW-0175">Coiled coil</keyword>
<evidence type="ECO:0000313" key="2">
    <source>
        <dbReference type="EMBL" id="QRW41779.1"/>
    </source>
</evidence>
<organism evidence="2">
    <name type="scientific">Elemess virus</name>
    <dbReference type="NCBI Taxonomy" id="2800913"/>
    <lineage>
        <taxon>Viruses</taxon>
        <taxon>Riboviria</taxon>
    </lineage>
</organism>
<feature type="coiled-coil region" evidence="1">
    <location>
        <begin position="764"/>
        <end position="791"/>
    </location>
</feature>
<accession>A0A894KCV7</accession>